<comment type="caution">
    <text evidence="2">The sequence shown here is derived from an EMBL/GenBank/DDBJ whole genome shotgun (WGS) entry which is preliminary data.</text>
</comment>
<sequence length="343" mass="37229">MAEFPAFPLFTDAYLGDTTHLTTIEHGAYLLLLIAMWRSKENKLPNDDKLLARYAKLTAGQWRRVKPVLWPFFIESSDSITQGRLTDEATFVRQHSRKQSDNAKSRWLKDKKTGDATAMPDGCQTDAPHPTPPIKKEEANASSKERRPTKGSRISEDWAPTPDQCASLKAGEDAFTDEEVAREVPRFRDHWLAASGSGAVKRDWLAAFRNWVRKSREFRDIRGSPADVSAAEDEVDAMIREAAKEADRRNGNEFSGNSGQGFEPPEQRVRPAAPEGAERPAEPQIHGGGADLHGGVTAIPALGVGGRNQACAGKPSLQKVAATGGAPQLVHSSPAGGKAASSS</sequence>
<protein>
    <submittedName>
        <fullName evidence="2">DUF1376 domain-containing protein</fullName>
    </submittedName>
</protein>
<reference evidence="2" key="1">
    <citation type="submission" date="2020-03" db="EMBL/GenBank/DDBJ databases">
        <title>Genome of Pelagibius litoralis DSM 21314T.</title>
        <authorList>
            <person name="Wang G."/>
        </authorList>
    </citation>
    <scope>NUCLEOTIDE SEQUENCE</scope>
    <source>
        <strain evidence="2">DSM 21314</strain>
    </source>
</reference>
<dbReference type="Pfam" id="PF07120">
    <property type="entry name" value="DUF1376"/>
    <property type="match status" value="1"/>
</dbReference>
<organism evidence="2 3">
    <name type="scientific">Pelagibius litoralis</name>
    <dbReference type="NCBI Taxonomy" id="374515"/>
    <lineage>
        <taxon>Bacteria</taxon>
        <taxon>Pseudomonadati</taxon>
        <taxon>Pseudomonadota</taxon>
        <taxon>Alphaproteobacteria</taxon>
        <taxon>Rhodospirillales</taxon>
        <taxon>Rhodovibrionaceae</taxon>
        <taxon>Pelagibius</taxon>
    </lineage>
</organism>
<dbReference type="EMBL" id="JAAQPH010000002">
    <property type="protein sequence ID" value="NIA67793.1"/>
    <property type="molecule type" value="Genomic_DNA"/>
</dbReference>
<feature type="compositionally biased region" description="Basic and acidic residues" evidence="1">
    <location>
        <begin position="98"/>
        <end position="114"/>
    </location>
</feature>
<dbReference type="AlphaFoldDB" id="A0A967C247"/>
<evidence type="ECO:0000256" key="1">
    <source>
        <dbReference type="SAM" id="MobiDB-lite"/>
    </source>
</evidence>
<feature type="region of interest" description="Disordered" evidence="1">
    <location>
        <begin position="323"/>
        <end position="343"/>
    </location>
</feature>
<proteinExistence type="predicted"/>
<evidence type="ECO:0000313" key="2">
    <source>
        <dbReference type="EMBL" id="NIA67793.1"/>
    </source>
</evidence>
<name>A0A967C247_9PROT</name>
<dbReference type="InterPro" id="IPR010781">
    <property type="entry name" value="DUF1376"/>
</dbReference>
<feature type="region of interest" description="Disordered" evidence="1">
    <location>
        <begin position="91"/>
        <end position="163"/>
    </location>
</feature>
<accession>A0A967C247</accession>
<feature type="compositionally biased region" description="Low complexity" evidence="1">
    <location>
        <begin position="332"/>
        <end position="343"/>
    </location>
</feature>
<feature type="region of interest" description="Disordered" evidence="1">
    <location>
        <begin position="243"/>
        <end position="296"/>
    </location>
</feature>
<dbReference type="Proteomes" id="UP000761264">
    <property type="component" value="Unassembled WGS sequence"/>
</dbReference>
<evidence type="ECO:0000313" key="3">
    <source>
        <dbReference type="Proteomes" id="UP000761264"/>
    </source>
</evidence>
<gene>
    <name evidence="2" type="ORF">HBA54_04245</name>
</gene>
<feature type="compositionally biased region" description="Basic and acidic residues" evidence="1">
    <location>
        <begin position="134"/>
        <end position="156"/>
    </location>
</feature>
<keyword evidence="3" id="KW-1185">Reference proteome</keyword>